<gene>
    <name evidence="3" type="ORF">BALG_00920</name>
</gene>
<dbReference type="HOGENOM" id="CLU_070816_0_0_5"/>
<feature type="compositionally biased region" description="Basic and acidic residues" evidence="1">
    <location>
        <begin position="126"/>
        <end position="140"/>
    </location>
</feature>
<proteinExistence type="predicted"/>
<reference evidence="3" key="1">
    <citation type="submission" date="2009-01" db="EMBL/GenBank/DDBJ databases">
        <title>The Genome Sequence of Brucella pinnipedialis M292/94/1.</title>
        <authorList>
            <consortium name="The Broad Institute Genome Sequencing Platform"/>
            <person name="Ward D."/>
            <person name="Young S.K."/>
            <person name="Kodira C.D."/>
            <person name="Zeng Q."/>
            <person name="Koehrsen M."/>
            <person name="Alvarado L."/>
            <person name="Berlin A."/>
            <person name="Borenstein D."/>
            <person name="Chen Z."/>
            <person name="Engels R."/>
            <person name="Freedman E."/>
            <person name="Gellesch M."/>
            <person name="Goldberg J."/>
            <person name="Griggs A."/>
            <person name="Gujja S."/>
            <person name="Heiman D."/>
            <person name="Hepburn T."/>
            <person name="Howarth C."/>
            <person name="Jen D."/>
            <person name="Larson L."/>
            <person name="Lewis B."/>
            <person name="Mehta T."/>
            <person name="Park D."/>
            <person name="Pearson M."/>
            <person name="Roberts A."/>
            <person name="Saif S."/>
            <person name="Shea T."/>
            <person name="Shenoy N."/>
            <person name="Sisk P."/>
            <person name="Stolte C."/>
            <person name="Sykes S."/>
            <person name="Walk T."/>
            <person name="White J."/>
            <person name="Yandava C."/>
            <person name="Whatmore A.M."/>
            <person name="Perrett L.L."/>
            <person name="O'Callaghan D."/>
            <person name="Nusbaum C."/>
            <person name="Galagan J."/>
            <person name="Birren B."/>
        </authorList>
    </citation>
    <scope>NUCLEOTIDE SEQUENCE [LARGE SCALE GENOMIC DNA]</scope>
    <source>
        <strain evidence="3">M292/94/1</strain>
    </source>
</reference>
<sequence length="236" mass="25683">MAAWLIAVIVACMEYEDEMPLLIVQLAILIAVAFVVGCFLGRILRRRKSAGSDHERTIVAAALSTPPLAEKPEPVPPAEPVRADSDPLKRKAGLEKARIEPVEGSADSDVAAAPVLQKVPAETPDDAGRPQWREAPRRGKADELTAIEGIGKAIEAVLHELGIFHYDQIAQWTREEAIWIERRIGFPGRVEREGWIAQAAKLAEPPAKSTTKRGAKTKKAANNVRSGTRRAKKQAG</sequence>
<keyword evidence="2" id="KW-0812">Transmembrane</keyword>
<evidence type="ECO:0000256" key="2">
    <source>
        <dbReference type="SAM" id="Phobius"/>
    </source>
</evidence>
<dbReference type="AlphaFoldDB" id="A0A0E1X133"/>
<organism evidence="3">
    <name type="scientific">Brucella pinnipedialis M292/94/1</name>
    <dbReference type="NCBI Taxonomy" id="520462"/>
    <lineage>
        <taxon>Bacteria</taxon>
        <taxon>Pseudomonadati</taxon>
        <taxon>Pseudomonadota</taxon>
        <taxon>Alphaproteobacteria</taxon>
        <taxon>Hyphomicrobiales</taxon>
        <taxon>Brucellaceae</taxon>
        <taxon>Brucella/Ochrobactrum group</taxon>
        <taxon>Brucella</taxon>
    </lineage>
</organism>
<dbReference type="Proteomes" id="UP000004659">
    <property type="component" value="Unassembled WGS sequence"/>
</dbReference>
<keyword evidence="2" id="KW-1133">Transmembrane helix</keyword>
<feature type="transmembrane region" description="Helical" evidence="2">
    <location>
        <begin position="23"/>
        <end position="44"/>
    </location>
</feature>
<dbReference type="EMBL" id="EQ999546">
    <property type="protein sequence ID" value="EEZ30800.1"/>
    <property type="molecule type" value="Genomic_DNA"/>
</dbReference>
<feature type="region of interest" description="Disordered" evidence="1">
    <location>
        <begin position="117"/>
        <end position="140"/>
    </location>
</feature>
<accession>A0A0E1X133</accession>
<feature type="compositionally biased region" description="Basic residues" evidence="1">
    <location>
        <begin position="210"/>
        <end position="219"/>
    </location>
</feature>
<feature type="compositionally biased region" description="Basic residues" evidence="1">
    <location>
        <begin position="227"/>
        <end position="236"/>
    </location>
</feature>
<keyword evidence="2" id="KW-0472">Membrane</keyword>
<feature type="region of interest" description="Disordered" evidence="1">
    <location>
        <begin position="61"/>
        <end position="89"/>
    </location>
</feature>
<evidence type="ECO:0000313" key="3">
    <source>
        <dbReference type="EMBL" id="EEZ30800.1"/>
    </source>
</evidence>
<name>A0A0E1X133_9HYPH</name>
<protein>
    <submittedName>
        <fullName evidence="3">ATP synthase subunit E</fullName>
    </submittedName>
</protein>
<dbReference type="Gene3D" id="1.10.150.20">
    <property type="entry name" value="5' to 3' exonuclease, C-terminal subdomain"/>
    <property type="match status" value="1"/>
</dbReference>
<evidence type="ECO:0000256" key="1">
    <source>
        <dbReference type="SAM" id="MobiDB-lite"/>
    </source>
</evidence>
<feature type="region of interest" description="Disordered" evidence="1">
    <location>
        <begin position="202"/>
        <end position="236"/>
    </location>
</feature>